<organism evidence="5 6">
    <name type="scientific">Paragemmobacter aquarius</name>
    <dbReference type="NCBI Taxonomy" id="2169400"/>
    <lineage>
        <taxon>Bacteria</taxon>
        <taxon>Pseudomonadati</taxon>
        <taxon>Pseudomonadota</taxon>
        <taxon>Alphaproteobacteria</taxon>
        <taxon>Rhodobacterales</taxon>
        <taxon>Paracoccaceae</taxon>
        <taxon>Paragemmobacter</taxon>
    </lineage>
</organism>
<dbReference type="GO" id="GO:0042597">
    <property type="term" value="C:periplasmic space"/>
    <property type="evidence" value="ECO:0007669"/>
    <property type="project" value="InterPro"/>
</dbReference>
<keyword evidence="6" id="KW-1185">Reference proteome</keyword>
<dbReference type="EMBL" id="CP028918">
    <property type="protein sequence ID" value="AWB47592.1"/>
    <property type="molecule type" value="Genomic_DNA"/>
</dbReference>
<sequence length="391" mass="43001">MRMLAFRLCLGFWAVVSLPFCLPVTAMTEEQRDALDLSSFVVNDSHAGLFDIRARHADLLGNGAPDRLHYRISLMRKPLSCADGMPFHIITGAQAIPGLYTDPRSWRDATEIYHMFQDRVARLAAAQMVSVDTGSGECLITLLDRWAQSSALSGFDIAVSGQQTWFEIEATLSAAAIAYSIVRELVPGHDAEKHRIEAWLVTSAWHHLSVRGGLDGACCNNHFYRRGLYAAVIGVVASDDALFRIGVSAIYSALSDASSSGNLRLEMKRGIMSAHYQNYAAMYLALIARMVQRQGYNPYDIAIEGKKLDDIFSNTVAIIRSPERVAIPAGANGQIAQFTSNPAYLVWLELVKERPGYGSDARALLAAVKPGYNRTMGGELSVYLANDFFRP</sequence>
<evidence type="ECO:0000256" key="3">
    <source>
        <dbReference type="SAM" id="SignalP"/>
    </source>
</evidence>
<gene>
    <name evidence="5" type="ORF">HYN69_02895</name>
</gene>
<dbReference type="GO" id="GO:0016829">
    <property type="term" value="F:lyase activity"/>
    <property type="evidence" value="ECO:0007669"/>
    <property type="project" value="UniProtKB-KW"/>
</dbReference>
<evidence type="ECO:0000313" key="6">
    <source>
        <dbReference type="Proteomes" id="UP000244496"/>
    </source>
</evidence>
<dbReference type="Gene3D" id="1.50.10.100">
    <property type="entry name" value="Chondroitin AC/alginate lyase"/>
    <property type="match status" value="1"/>
</dbReference>
<dbReference type="InterPro" id="IPR008397">
    <property type="entry name" value="Alginate_lyase_dom"/>
</dbReference>
<evidence type="ECO:0000313" key="5">
    <source>
        <dbReference type="EMBL" id="AWB47592.1"/>
    </source>
</evidence>
<feature type="domain" description="Alginate lyase" evidence="4">
    <location>
        <begin position="109"/>
        <end position="323"/>
    </location>
</feature>
<proteinExistence type="predicted"/>
<keyword evidence="1 3" id="KW-0732">Signal</keyword>
<evidence type="ECO:0000256" key="1">
    <source>
        <dbReference type="ARBA" id="ARBA00022729"/>
    </source>
</evidence>
<dbReference type="SUPFAM" id="SSF48230">
    <property type="entry name" value="Chondroitin AC/alginate lyase"/>
    <property type="match status" value="1"/>
</dbReference>
<feature type="signal peptide" evidence="3">
    <location>
        <begin position="1"/>
        <end position="26"/>
    </location>
</feature>
<evidence type="ECO:0000256" key="2">
    <source>
        <dbReference type="ARBA" id="ARBA00023239"/>
    </source>
</evidence>
<reference evidence="5 6" key="1">
    <citation type="submission" date="2018-04" db="EMBL/GenBank/DDBJ databases">
        <title>Genome sequencing of Gemmobacter.</title>
        <authorList>
            <person name="Yi H."/>
            <person name="Baek M.-G."/>
        </authorList>
    </citation>
    <scope>NUCLEOTIDE SEQUENCE [LARGE SCALE GENOMIC DNA]</scope>
    <source>
        <strain evidence="5 6">HYN0069</strain>
    </source>
</reference>
<protein>
    <recommendedName>
        <fullName evidence="4">Alginate lyase domain-containing protein</fullName>
    </recommendedName>
</protein>
<dbReference type="Pfam" id="PF05426">
    <property type="entry name" value="Alginate_lyase"/>
    <property type="match status" value="1"/>
</dbReference>
<evidence type="ECO:0000259" key="4">
    <source>
        <dbReference type="Pfam" id="PF05426"/>
    </source>
</evidence>
<keyword evidence="2" id="KW-0456">Lyase</keyword>
<accession>A0A2S0UID9</accession>
<feature type="chain" id="PRO_5015577146" description="Alginate lyase domain-containing protein" evidence="3">
    <location>
        <begin position="27"/>
        <end position="391"/>
    </location>
</feature>
<dbReference type="Proteomes" id="UP000244496">
    <property type="component" value="Chromosome"/>
</dbReference>
<dbReference type="OrthoDB" id="7210452at2"/>
<dbReference type="RefSeq" id="WP_108434419.1">
    <property type="nucleotide sequence ID" value="NZ_CP028918.1"/>
</dbReference>
<dbReference type="KEGG" id="geh:HYN69_02895"/>
<dbReference type="AlphaFoldDB" id="A0A2S0UID9"/>
<name>A0A2S0UID9_9RHOB</name>
<dbReference type="InterPro" id="IPR008929">
    <property type="entry name" value="Chondroitin_lyas"/>
</dbReference>